<protein>
    <submittedName>
        <fullName evidence="2">Chemotaxis phosphatase, CheZ</fullName>
    </submittedName>
</protein>
<dbReference type="GO" id="GO:0009288">
    <property type="term" value="C:bacterial-type flagellum"/>
    <property type="evidence" value="ECO:0007669"/>
    <property type="project" value="InterPro"/>
</dbReference>
<reference evidence="2 3" key="1">
    <citation type="submission" date="2016-10" db="EMBL/GenBank/DDBJ databases">
        <authorList>
            <person name="de Groot N.N."/>
        </authorList>
    </citation>
    <scope>NUCLEOTIDE SEQUENCE [LARGE SCALE GENOMIC DNA]</scope>
    <source>
        <strain evidence="2 3">ATCC 700224</strain>
    </source>
</reference>
<dbReference type="InterPro" id="IPR007439">
    <property type="entry name" value="Chemotax_Pase_CheZ"/>
</dbReference>
<evidence type="ECO:0000313" key="2">
    <source>
        <dbReference type="EMBL" id="SDD77240.1"/>
    </source>
</evidence>
<sequence length="261" mass="28109">MQSDMSDLDDVRILRQEFLELFDRIQTIRQEIASIRKPGDCQDRFANMSDELDAIVEATEGATNSIMENAEAIDEVMLALRPSVTDPDLASRLDAVPDHIGGIFEACSFQDITGQRITKVVKTLQYIEARVNNLITAWGEQALSSVDPEDEKANLAPDDERRLLNGPQLKGKGVSQSDVDRLMDNQPAGNVGAPSSAQPSPAPTPDTPPPAAQPSRQPDSKAAATPKAPSPPPKPDSKKDDKGDEDPGGGLDQGDIDKLFG</sequence>
<dbReference type="GO" id="GO:0050920">
    <property type="term" value="P:regulation of chemotaxis"/>
    <property type="evidence" value="ECO:0007669"/>
    <property type="project" value="InterPro"/>
</dbReference>
<dbReference type="Proteomes" id="UP000199412">
    <property type="component" value="Unassembled WGS sequence"/>
</dbReference>
<evidence type="ECO:0000256" key="1">
    <source>
        <dbReference type="SAM" id="MobiDB-lite"/>
    </source>
</evidence>
<name>A0A1G6XGE6_9PROT</name>
<dbReference type="Pfam" id="PF04344">
    <property type="entry name" value="CheZ"/>
    <property type="match status" value="1"/>
</dbReference>
<dbReference type="STRING" id="69960.SAMN05421720_101495"/>
<organism evidence="2 3">
    <name type="scientific">Rhodospira trueperi</name>
    <dbReference type="NCBI Taxonomy" id="69960"/>
    <lineage>
        <taxon>Bacteria</taxon>
        <taxon>Pseudomonadati</taxon>
        <taxon>Pseudomonadota</taxon>
        <taxon>Alphaproteobacteria</taxon>
        <taxon>Rhodospirillales</taxon>
        <taxon>Rhodospirillaceae</taxon>
        <taxon>Rhodospira</taxon>
    </lineage>
</organism>
<dbReference type="SUPFAM" id="SSF75708">
    <property type="entry name" value="Chemotaxis phosphatase CheZ"/>
    <property type="match status" value="1"/>
</dbReference>
<dbReference type="Gene3D" id="1.10.287.500">
    <property type="entry name" value="Helix hairpin bin"/>
    <property type="match status" value="1"/>
</dbReference>
<dbReference type="GO" id="GO:0003824">
    <property type="term" value="F:catalytic activity"/>
    <property type="evidence" value="ECO:0007669"/>
    <property type="project" value="InterPro"/>
</dbReference>
<dbReference type="EMBL" id="FNAP01000001">
    <property type="protein sequence ID" value="SDD77240.1"/>
    <property type="molecule type" value="Genomic_DNA"/>
</dbReference>
<keyword evidence="3" id="KW-1185">Reference proteome</keyword>
<proteinExistence type="predicted"/>
<feature type="region of interest" description="Disordered" evidence="1">
    <location>
        <begin position="147"/>
        <end position="261"/>
    </location>
</feature>
<dbReference type="AlphaFoldDB" id="A0A1G6XGE6"/>
<evidence type="ECO:0000313" key="3">
    <source>
        <dbReference type="Proteomes" id="UP000199412"/>
    </source>
</evidence>
<feature type="compositionally biased region" description="Pro residues" evidence="1">
    <location>
        <begin position="200"/>
        <end position="212"/>
    </location>
</feature>
<accession>A0A1G6XGE6</accession>
<gene>
    <name evidence="2" type="ORF">SAMN05421720_101495</name>
</gene>